<proteinExistence type="predicted"/>
<organism evidence="2 3">
    <name type="scientific">Rhizophagus irregularis</name>
    <dbReference type="NCBI Taxonomy" id="588596"/>
    <lineage>
        <taxon>Eukaryota</taxon>
        <taxon>Fungi</taxon>
        <taxon>Fungi incertae sedis</taxon>
        <taxon>Mucoromycota</taxon>
        <taxon>Glomeromycotina</taxon>
        <taxon>Glomeromycetes</taxon>
        <taxon>Glomerales</taxon>
        <taxon>Glomeraceae</taxon>
        <taxon>Rhizophagus</taxon>
    </lineage>
</organism>
<dbReference type="InterPro" id="IPR013761">
    <property type="entry name" value="SAM/pointed_sf"/>
</dbReference>
<reference evidence="2 3" key="1">
    <citation type="submission" date="2015-10" db="EMBL/GenBank/DDBJ databases">
        <title>Genome analyses suggest a sexual origin of heterokaryosis in a supposedly ancient asexual fungus.</title>
        <authorList>
            <person name="Ropars J."/>
            <person name="Sedzielewska K."/>
            <person name="Noel J."/>
            <person name="Charron P."/>
            <person name="Farinelli L."/>
            <person name="Marton T."/>
            <person name="Kruger M."/>
            <person name="Pelin A."/>
            <person name="Brachmann A."/>
            <person name="Corradi N."/>
        </authorList>
    </citation>
    <scope>NUCLEOTIDE SEQUENCE [LARGE SCALE GENOMIC DNA]</scope>
    <source>
        <strain evidence="2 3">A4</strain>
    </source>
</reference>
<dbReference type="VEuPathDB" id="FungiDB:RhiirA1_439633"/>
<dbReference type="Proteomes" id="UP000234323">
    <property type="component" value="Unassembled WGS sequence"/>
</dbReference>
<dbReference type="EMBL" id="LLXI01000057">
    <property type="protein sequence ID" value="PKY39270.1"/>
    <property type="molecule type" value="Genomic_DNA"/>
</dbReference>
<sequence length="294" mass="33225">MKQENKSMISEQDSKIHSSSTSSSSIPQASLIDENDSKRKSKKNKSLSNDFVCKNKKDRFQANKYSQSSTSSLTSLSTVKKKEYVDNKGINCIPIKIESSDDDDVIIVKEDPYEDSKADLKIIEIDEESDDSVRLGGRKRSAASKRRKPKKIWNSTDIELLFDGIELYGSKWNKVASHVGNDFRVLIYPNIERGIDGDTFLDFTTADFEKCRIPSGPAKKIVKLIKEIQGAMNPNDLAFVFIDNTNVWIQGKKMVMRFENVFKETINIDYGRLVNFVLNGREMGNDPVIAGSQQ</sequence>
<dbReference type="Gene3D" id="1.10.150.50">
    <property type="entry name" value="Transcription Factor, Ets-1"/>
    <property type="match status" value="1"/>
</dbReference>
<evidence type="ECO:0000313" key="2">
    <source>
        <dbReference type="EMBL" id="PKY39270.1"/>
    </source>
</evidence>
<feature type="region of interest" description="Disordered" evidence="1">
    <location>
        <begin position="1"/>
        <end position="50"/>
    </location>
</feature>
<accession>A0A2I1FY08</accession>
<dbReference type="VEuPathDB" id="FungiDB:FUN_010917"/>
<name>A0A2I1FY08_9GLOM</name>
<feature type="compositionally biased region" description="Polar residues" evidence="1">
    <location>
        <begin position="1"/>
        <end position="11"/>
    </location>
</feature>
<dbReference type="VEuPathDB" id="FungiDB:RhiirA1_532973"/>
<dbReference type="AlphaFoldDB" id="A0A2I1FY08"/>
<comment type="caution">
    <text evidence="2">The sequence shown here is derived from an EMBL/GenBank/DDBJ whole genome shotgun (WGS) entry which is preliminary data.</text>
</comment>
<dbReference type="VEuPathDB" id="FungiDB:RhiirFUN_016182"/>
<gene>
    <name evidence="2" type="ORF">RhiirA4_414888</name>
</gene>
<evidence type="ECO:0000313" key="3">
    <source>
        <dbReference type="Proteomes" id="UP000234323"/>
    </source>
</evidence>
<dbReference type="VEuPathDB" id="FungiDB:RhiirFUN_016183"/>
<protein>
    <submittedName>
        <fullName evidence="2">Uncharacterized protein</fullName>
    </submittedName>
</protein>
<dbReference type="VEuPathDB" id="FungiDB:FUN_010916"/>
<keyword evidence="3" id="KW-1185">Reference proteome</keyword>
<evidence type="ECO:0000256" key="1">
    <source>
        <dbReference type="SAM" id="MobiDB-lite"/>
    </source>
</evidence>